<organism evidence="1 2">
    <name type="scientific">Microbacterium phage Pumpernickel</name>
    <dbReference type="NCBI Taxonomy" id="2885983"/>
    <lineage>
        <taxon>Viruses</taxon>
        <taxon>Duplodnaviria</taxon>
        <taxon>Heunggongvirae</taxon>
        <taxon>Uroviricota</taxon>
        <taxon>Caudoviricetes</taxon>
        <taxon>Pumpernickelvirus</taxon>
        <taxon>Pumpernickelvirus pumpernickel</taxon>
    </lineage>
</organism>
<proteinExistence type="predicted"/>
<sequence length="98" mass="11057">MKDFVAKTENGAIWTYKDGFLKIESSRGPMYNQAFYARRFKSVNIAKALAEGGGDMTLHQYLTGVPETDEVIVGDRLYAAGIDEWRLSTLIVEVEYLD</sequence>
<dbReference type="KEGG" id="vg:80019904"/>
<evidence type="ECO:0000313" key="2">
    <source>
        <dbReference type="Proteomes" id="UP000827768"/>
    </source>
</evidence>
<reference evidence="1" key="1">
    <citation type="submission" date="2021-09" db="EMBL/GenBank/DDBJ databases">
        <authorList>
            <person name="Andersen S.H."/>
            <person name="Beall E.A."/>
            <person name="Cappelle B."/>
            <person name="Falteisek K.J."/>
            <person name="Fenske B.A."/>
            <person name="Gansluckner N.W."/>
            <person name="Gilbertson S.M."/>
            <person name="Krings K.J."/>
            <person name="Mobeck M."/>
            <person name="Odeku J.O."/>
            <person name="Poncelet M.E."/>
            <person name="Rohr J.R."/>
            <person name="Rolands L."/>
            <person name="Whipple C.D."/>
            <person name="Whipple E.M."/>
            <person name="Spring A.M."/>
            <person name="Klyczek K."/>
            <person name="Garlena R.A."/>
            <person name="Russell D.A."/>
            <person name="Pope W.H."/>
            <person name="Jacobs-Sera D."/>
            <person name="Hatfull G.F."/>
        </authorList>
    </citation>
    <scope>NUCLEOTIDE SEQUENCE</scope>
</reference>
<evidence type="ECO:0000313" key="1">
    <source>
        <dbReference type="EMBL" id="UDL16013.1"/>
    </source>
</evidence>
<keyword evidence="2" id="KW-1185">Reference proteome</keyword>
<dbReference type="RefSeq" id="YP_010755253.1">
    <property type="nucleotide sequence ID" value="NC_073468.1"/>
</dbReference>
<gene>
    <name evidence="1" type="primary">263</name>
    <name evidence="1" type="ORF">SEA_PUMPERNICKEL_263</name>
</gene>
<accession>A0AAE8Y7S4</accession>
<dbReference type="EMBL" id="OK040790">
    <property type="protein sequence ID" value="UDL16013.1"/>
    <property type="molecule type" value="Genomic_DNA"/>
</dbReference>
<dbReference type="Proteomes" id="UP000827768">
    <property type="component" value="Segment"/>
</dbReference>
<dbReference type="GeneID" id="80019904"/>
<name>A0AAE8Y7S4_9CAUD</name>
<protein>
    <submittedName>
        <fullName evidence="1">Uncharacterized protein</fullName>
    </submittedName>
</protein>